<reference evidence="8" key="1">
    <citation type="submission" date="2020-12" db="EMBL/GenBank/DDBJ databases">
        <title>Clostridium thailandense sp. nov., a novel acetogenic bacterium isolated from peat land soil in Thailand.</title>
        <authorList>
            <person name="Chaikitkaew S."/>
            <person name="Birkeland N.K."/>
        </authorList>
    </citation>
    <scope>NUCLEOTIDE SEQUENCE</scope>
    <source>
        <strain evidence="8">DSM 17425</strain>
    </source>
</reference>
<dbReference type="Pfam" id="PF00358">
    <property type="entry name" value="PTS_EIIA_1"/>
    <property type="match status" value="1"/>
</dbReference>
<dbReference type="InterPro" id="IPR050890">
    <property type="entry name" value="PTS_EIIA_component"/>
</dbReference>
<feature type="domain" description="PTS EIIA type-1" evidence="7">
    <location>
        <begin position="27"/>
        <end position="131"/>
    </location>
</feature>
<sequence length="159" mass="17271">MFDFFKKSLELIAPVSGKVIDLSEVPDQVFAQKMAGDGVAIDTTGNIIVSPVDGVVSFIFKTNHAFGMMLGNGIELLVHVGIDTVELNGTGFERLIEEGTKVKAGTPILKIDREFIKEKGYSLITPVLIANPDKLKEIKYNTGIEVEAGKEAVISYKVK</sequence>
<accession>A0A934HVM9</accession>
<evidence type="ECO:0000256" key="6">
    <source>
        <dbReference type="ARBA" id="ARBA00022777"/>
    </source>
</evidence>
<organism evidence="8 9">
    <name type="scientific">Clostridium aciditolerans</name>
    <dbReference type="NCBI Taxonomy" id="339861"/>
    <lineage>
        <taxon>Bacteria</taxon>
        <taxon>Bacillati</taxon>
        <taxon>Bacillota</taxon>
        <taxon>Clostridia</taxon>
        <taxon>Eubacteriales</taxon>
        <taxon>Clostridiaceae</taxon>
        <taxon>Clostridium</taxon>
    </lineage>
</organism>
<dbReference type="FunFam" id="2.70.70.10:FF:000001">
    <property type="entry name" value="PTS system glucose-specific IIA component"/>
    <property type="match status" value="1"/>
</dbReference>
<dbReference type="Proteomes" id="UP000622687">
    <property type="component" value="Unassembled WGS sequence"/>
</dbReference>
<evidence type="ECO:0000313" key="8">
    <source>
        <dbReference type="EMBL" id="MBI6874143.1"/>
    </source>
</evidence>
<dbReference type="PANTHER" id="PTHR45008:SF1">
    <property type="entry name" value="PTS SYSTEM GLUCOSE-SPECIFIC EIIA COMPONENT"/>
    <property type="match status" value="1"/>
</dbReference>
<keyword evidence="2" id="KW-0813">Transport</keyword>
<keyword evidence="3 8" id="KW-0762">Sugar transport</keyword>
<dbReference type="GO" id="GO:0016301">
    <property type="term" value="F:kinase activity"/>
    <property type="evidence" value="ECO:0007669"/>
    <property type="project" value="UniProtKB-KW"/>
</dbReference>
<evidence type="ECO:0000259" key="7">
    <source>
        <dbReference type="PROSITE" id="PS51093"/>
    </source>
</evidence>
<dbReference type="AlphaFoldDB" id="A0A934HVM9"/>
<dbReference type="RefSeq" id="WP_211143547.1">
    <property type="nucleotide sequence ID" value="NZ_JAEEGB010000018.1"/>
</dbReference>
<name>A0A934HVM9_9CLOT</name>
<keyword evidence="5" id="KW-0598">Phosphotransferase system</keyword>
<protein>
    <submittedName>
        <fullName evidence="8">PTS glucose transporter subunit IIA</fullName>
    </submittedName>
</protein>
<dbReference type="InterPro" id="IPR011055">
    <property type="entry name" value="Dup_hybrid_motif"/>
</dbReference>
<proteinExistence type="predicted"/>
<keyword evidence="9" id="KW-1185">Reference proteome</keyword>
<dbReference type="PROSITE" id="PS51093">
    <property type="entry name" value="PTS_EIIA_TYPE_1"/>
    <property type="match status" value="1"/>
</dbReference>
<evidence type="ECO:0000256" key="2">
    <source>
        <dbReference type="ARBA" id="ARBA00022448"/>
    </source>
</evidence>
<evidence type="ECO:0000313" key="9">
    <source>
        <dbReference type="Proteomes" id="UP000622687"/>
    </source>
</evidence>
<dbReference type="PANTHER" id="PTHR45008">
    <property type="entry name" value="PTS SYSTEM GLUCOSE-SPECIFIC EIIA COMPONENT"/>
    <property type="match status" value="1"/>
</dbReference>
<evidence type="ECO:0000256" key="1">
    <source>
        <dbReference type="ARBA" id="ARBA00004496"/>
    </source>
</evidence>
<dbReference type="NCBIfam" id="TIGR00830">
    <property type="entry name" value="PTBA"/>
    <property type="match status" value="1"/>
</dbReference>
<evidence type="ECO:0000256" key="4">
    <source>
        <dbReference type="ARBA" id="ARBA00022679"/>
    </source>
</evidence>
<dbReference type="EMBL" id="JAEEGB010000018">
    <property type="protein sequence ID" value="MBI6874143.1"/>
    <property type="molecule type" value="Genomic_DNA"/>
</dbReference>
<comment type="caution">
    <text evidence="8">The sequence shown here is derived from an EMBL/GenBank/DDBJ whole genome shotgun (WGS) entry which is preliminary data.</text>
</comment>
<dbReference type="PROSITE" id="PS00371">
    <property type="entry name" value="PTS_EIIA_TYPE_1_HIS"/>
    <property type="match status" value="1"/>
</dbReference>
<dbReference type="GO" id="GO:0005737">
    <property type="term" value="C:cytoplasm"/>
    <property type="evidence" value="ECO:0007669"/>
    <property type="project" value="UniProtKB-SubCell"/>
</dbReference>
<keyword evidence="4" id="KW-0808">Transferase</keyword>
<evidence type="ECO:0000256" key="5">
    <source>
        <dbReference type="ARBA" id="ARBA00022683"/>
    </source>
</evidence>
<dbReference type="InterPro" id="IPR001127">
    <property type="entry name" value="PTS_EIIA_1_perm"/>
</dbReference>
<gene>
    <name evidence="8" type="ORF">I6U51_15780</name>
</gene>
<dbReference type="Gene3D" id="2.70.70.10">
    <property type="entry name" value="Glucose Permease (Domain IIA)"/>
    <property type="match status" value="1"/>
</dbReference>
<keyword evidence="6" id="KW-0418">Kinase</keyword>
<dbReference type="SUPFAM" id="SSF51261">
    <property type="entry name" value="Duplicated hybrid motif"/>
    <property type="match status" value="1"/>
</dbReference>
<evidence type="ECO:0000256" key="3">
    <source>
        <dbReference type="ARBA" id="ARBA00022597"/>
    </source>
</evidence>
<comment type="subcellular location">
    <subcellularLocation>
        <location evidence="1">Cytoplasm</location>
    </subcellularLocation>
</comment>
<dbReference type="GO" id="GO:0009401">
    <property type="term" value="P:phosphoenolpyruvate-dependent sugar phosphotransferase system"/>
    <property type="evidence" value="ECO:0007669"/>
    <property type="project" value="UniProtKB-KW"/>
</dbReference>